<keyword evidence="4 10" id="KW-0812">Transmembrane</keyword>
<comment type="function">
    <text evidence="10">Regulates also the sphingolipid metabolism.</text>
</comment>
<keyword evidence="8 10" id="KW-0443">Lipid metabolism</keyword>
<comment type="similarity">
    <text evidence="2 10">Belongs to the ARV1 family.</text>
</comment>
<dbReference type="GO" id="GO:0005789">
    <property type="term" value="C:endoplasmic reticulum membrane"/>
    <property type="evidence" value="ECO:0007669"/>
    <property type="project" value="UniProtKB-SubCell"/>
</dbReference>
<dbReference type="EMBL" id="CAMGYJ010000008">
    <property type="protein sequence ID" value="CAI0460277.1"/>
    <property type="molecule type" value="Genomic_DNA"/>
</dbReference>
<accession>A0AAV0NP56</accession>
<dbReference type="GO" id="GO:0006665">
    <property type="term" value="P:sphingolipid metabolic process"/>
    <property type="evidence" value="ECO:0007669"/>
    <property type="project" value="UniProtKB-UniRule"/>
</dbReference>
<evidence type="ECO:0000256" key="8">
    <source>
        <dbReference type="ARBA" id="ARBA00023098"/>
    </source>
</evidence>
<keyword evidence="3 10" id="KW-0813">Transport</keyword>
<dbReference type="GO" id="GO:0032366">
    <property type="term" value="P:intracellular sterol transport"/>
    <property type="evidence" value="ECO:0007669"/>
    <property type="project" value="UniProtKB-UniRule"/>
</dbReference>
<keyword evidence="6 10" id="KW-1133">Transmembrane helix</keyword>
<reference evidence="11" key="1">
    <citation type="submission" date="2022-08" db="EMBL/GenBank/DDBJ databases">
        <authorList>
            <person name="Gutierrez-Valencia J."/>
        </authorList>
    </citation>
    <scope>NUCLEOTIDE SEQUENCE</scope>
</reference>
<evidence type="ECO:0000256" key="6">
    <source>
        <dbReference type="ARBA" id="ARBA00022989"/>
    </source>
</evidence>
<organism evidence="11 12">
    <name type="scientific">Linum tenue</name>
    <dbReference type="NCBI Taxonomy" id="586396"/>
    <lineage>
        <taxon>Eukaryota</taxon>
        <taxon>Viridiplantae</taxon>
        <taxon>Streptophyta</taxon>
        <taxon>Embryophyta</taxon>
        <taxon>Tracheophyta</taxon>
        <taxon>Spermatophyta</taxon>
        <taxon>Magnoliopsida</taxon>
        <taxon>eudicotyledons</taxon>
        <taxon>Gunneridae</taxon>
        <taxon>Pentapetalae</taxon>
        <taxon>rosids</taxon>
        <taxon>fabids</taxon>
        <taxon>Malpighiales</taxon>
        <taxon>Linaceae</taxon>
        <taxon>Linum</taxon>
    </lineage>
</organism>
<dbReference type="GO" id="GO:0032541">
    <property type="term" value="C:cortical endoplasmic reticulum"/>
    <property type="evidence" value="ECO:0007669"/>
    <property type="project" value="TreeGrafter"/>
</dbReference>
<keyword evidence="7 10" id="KW-0445">Lipid transport</keyword>
<evidence type="ECO:0000256" key="4">
    <source>
        <dbReference type="ARBA" id="ARBA00022692"/>
    </source>
</evidence>
<evidence type="ECO:0000313" key="11">
    <source>
        <dbReference type="EMBL" id="CAI0460277.1"/>
    </source>
</evidence>
<dbReference type="PANTHER" id="PTHR14467">
    <property type="entry name" value="ARV1"/>
    <property type="match status" value="1"/>
</dbReference>
<evidence type="ECO:0000313" key="12">
    <source>
        <dbReference type="Proteomes" id="UP001154282"/>
    </source>
</evidence>
<gene>
    <name evidence="11" type="ORF">LITE_LOCUS34405</name>
</gene>
<keyword evidence="9 10" id="KW-0472">Membrane</keyword>
<comment type="subcellular location">
    <subcellularLocation>
        <location evidence="1 10">Endoplasmic reticulum membrane</location>
        <topology evidence="1 10">Multi-pass membrane protein</topology>
    </subcellularLocation>
</comment>
<dbReference type="GO" id="GO:0005794">
    <property type="term" value="C:Golgi apparatus"/>
    <property type="evidence" value="ECO:0007669"/>
    <property type="project" value="TreeGrafter"/>
</dbReference>
<proteinExistence type="inferred from homology"/>
<dbReference type="InterPro" id="IPR007290">
    <property type="entry name" value="Arv1"/>
</dbReference>
<dbReference type="Proteomes" id="UP001154282">
    <property type="component" value="Unassembled WGS sequence"/>
</dbReference>
<keyword evidence="5 10" id="KW-0256">Endoplasmic reticulum</keyword>
<evidence type="ECO:0000256" key="9">
    <source>
        <dbReference type="ARBA" id="ARBA00023136"/>
    </source>
</evidence>
<dbReference type="AlphaFoldDB" id="A0AAV0NP56"/>
<comment type="function">
    <text evidence="10">Mediator of sterol homeostasis involved in sterol uptake, trafficking and distribution into membranes.</text>
</comment>
<comment type="caution">
    <text evidence="10">Lacks conserved residue(s) required for the propagation of feature annotation.</text>
</comment>
<evidence type="ECO:0000256" key="7">
    <source>
        <dbReference type="ARBA" id="ARBA00023055"/>
    </source>
</evidence>
<evidence type="ECO:0000256" key="1">
    <source>
        <dbReference type="ARBA" id="ARBA00004477"/>
    </source>
</evidence>
<evidence type="ECO:0000256" key="10">
    <source>
        <dbReference type="RuleBase" id="RU368065"/>
    </source>
</evidence>
<name>A0AAV0NP56_9ROSI</name>
<dbReference type="GO" id="GO:0016125">
    <property type="term" value="P:sterol metabolic process"/>
    <property type="evidence" value="ECO:0007669"/>
    <property type="project" value="UniProtKB-UniRule"/>
</dbReference>
<sequence>MAAAMGYQCVECGFAIRTLYVQYSPGNIRLMKCENCKSVADEYIECEFMIILIDLILHKPKAYRHLLFNVLNQKSAVIEGLLRNAIFGFILLDGYRCMLLNWQEGERRGSSSSIISLFWRYRKVFMACLVGNSLFLCVFLLATRILLNSSLTFSRFRDLLLVILVSSYFKIFLIAMMVWEFPLSVILIIDLFVVSSNTVALKVTTGSSTARCLGVCFSAHCVKLIATHALELPQIMWKNNFSG</sequence>
<dbReference type="Pfam" id="PF04161">
    <property type="entry name" value="Arv1"/>
    <property type="match status" value="1"/>
</dbReference>
<feature type="transmembrane region" description="Helical" evidence="10">
    <location>
        <begin position="124"/>
        <end position="147"/>
    </location>
</feature>
<keyword evidence="10" id="KW-0746">Sphingolipid metabolism</keyword>
<evidence type="ECO:0000256" key="5">
    <source>
        <dbReference type="ARBA" id="ARBA00022824"/>
    </source>
</evidence>
<evidence type="ECO:0000256" key="2">
    <source>
        <dbReference type="ARBA" id="ARBA00009187"/>
    </source>
</evidence>
<keyword evidence="12" id="KW-1185">Reference proteome</keyword>
<evidence type="ECO:0000256" key="3">
    <source>
        <dbReference type="ARBA" id="ARBA00022448"/>
    </source>
</evidence>
<dbReference type="GO" id="GO:0097036">
    <property type="term" value="P:regulation of plasma membrane sterol distribution"/>
    <property type="evidence" value="ECO:0007669"/>
    <property type="project" value="UniProtKB-UniRule"/>
</dbReference>
<dbReference type="PANTHER" id="PTHR14467:SF0">
    <property type="entry name" value="PROTEIN ARV1"/>
    <property type="match status" value="1"/>
</dbReference>
<protein>
    <recommendedName>
        <fullName evidence="10">Protein ARV</fullName>
    </recommendedName>
</protein>
<comment type="caution">
    <text evidence="11">The sequence shown here is derived from an EMBL/GenBank/DDBJ whole genome shotgun (WGS) entry which is preliminary data.</text>
</comment>